<dbReference type="InterPro" id="IPR006716">
    <property type="entry name" value="ERG2_sigma1_rcpt-like"/>
</dbReference>
<dbReference type="Gramene" id="Kaladp0024s0587.1.v1.1">
    <property type="protein sequence ID" value="Kaladp0024s0587.1.v1.1"/>
    <property type="gene ID" value="Kaladp0024s0587.v1.1"/>
</dbReference>
<dbReference type="EnsemblPlants" id="Kaladp0024s0587.1.v1.1">
    <property type="protein sequence ID" value="Kaladp0024s0587.1.v1.1"/>
    <property type="gene ID" value="Kaladp0024s0587.v1.1"/>
</dbReference>
<evidence type="ECO:0000256" key="5">
    <source>
        <dbReference type="ARBA" id="ARBA00022989"/>
    </source>
</evidence>
<evidence type="ECO:0000256" key="6">
    <source>
        <dbReference type="ARBA" id="ARBA00023136"/>
    </source>
</evidence>
<comment type="similarity">
    <text evidence="2">Belongs to the ERG2 family.</text>
</comment>
<sequence length="402" mass="44671">MYVSANLEKRPYNTIVADLRQKQAEAMSMKTVISTPSTWSSSASTRSTTTAMEPDRSESSSCYFPGCRKDANCSCDICLASINATLDLMPLTINKTSHNPRRPVAYPILTPLSFDSPSIISTPKMSIRRLRRESPTPCLKSTARVGPGPNDGSGTNALTTMTNKEDVGNNQRNKFVKMVLGFLFLLFGVELGLPWVVSRTLRPHLSPAAVRDLGERTFAVNDVIGKFRMLQTELQLSVDASSISNCSHNTPDWEINQDGLLLRSRCVLYKSATEEVSVWGWPLQTAGLLASSSSLRSFTVLSGRVTQWPESYAGGYRTINARGSWVQDKFRASVIQLDGQTWVLEYSRCMLLETEGLFSAAWDFLKYRLSSAYVRDKSSQLSWLAVRFKGYSGVDDGYFHPT</sequence>
<dbReference type="PANTHER" id="PTHR10868">
    <property type="entry name" value="SIGMA 1-TYPE OPIOID RECEPTOR-RELATED"/>
    <property type="match status" value="1"/>
</dbReference>
<keyword evidence="3 8" id="KW-0812">Transmembrane</keyword>
<keyword evidence="10" id="KW-1185">Reference proteome</keyword>
<evidence type="ECO:0008006" key="11">
    <source>
        <dbReference type="Google" id="ProtNLM"/>
    </source>
</evidence>
<proteinExistence type="inferred from homology"/>
<dbReference type="PANTHER" id="PTHR10868:SF1">
    <property type="entry name" value="SIGMA NON-OPIOID INTRACELLULAR RECEPTOR 1"/>
    <property type="match status" value="1"/>
</dbReference>
<feature type="transmembrane region" description="Helical" evidence="8">
    <location>
        <begin position="178"/>
        <end position="197"/>
    </location>
</feature>
<organism evidence="9 10">
    <name type="scientific">Kalanchoe fedtschenkoi</name>
    <name type="common">Lavender scallops</name>
    <name type="synonym">South American air plant</name>
    <dbReference type="NCBI Taxonomy" id="63787"/>
    <lineage>
        <taxon>Eukaryota</taxon>
        <taxon>Viridiplantae</taxon>
        <taxon>Streptophyta</taxon>
        <taxon>Embryophyta</taxon>
        <taxon>Tracheophyta</taxon>
        <taxon>Spermatophyta</taxon>
        <taxon>Magnoliopsida</taxon>
        <taxon>eudicotyledons</taxon>
        <taxon>Gunneridae</taxon>
        <taxon>Pentapetalae</taxon>
        <taxon>Saxifragales</taxon>
        <taxon>Crassulaceae</taxon>
        <taxon>Kalanchoe</taxon>
    </lineage>
</organism>
<evidence type="ECO:0000256" key="2">
    <source>
        <dbReference type="ARBA" id="ARBA00007141"/>
    </source>
</evidence>
<dbReference type="Proteomes" id="UP000594263">
    <property type="component" value="Unplaced"/>
</dbReference>
<dbReference type="Pfam" id="PF04622">
    <property type="entry name" value="ERG2_Sigma1R"/>
    <property type="match status" value="1"/>
</dbReference>
<accession>A0A7N0T787</accession>
<evidence type="ECO:0000313" key="9">
    <source>
        <dbReference type="EnsemblPlants" id="Kaladp0024s0587.1.v1.1"/>
    </source>
</evidence>
<evidence type="ECO:0000256" key="8">
    <source>
        <dbReference type="SAM" id="Phobius"/>
    </source>
</evidence>
<dbReference type="OMA" id="WTPPMRS"/>
<dbReference type="AlphaFoldDB" id="A0A7N0T787"/>
<protein>
    <recommendedName>
        <fullName evidence="11">C-8 sterol isomerase</fullName>
    </recommendedName>
</protein>
<dbReference type="GO" id="GO:0005789">
    <property type="term" value="C:endoplasmic reticulum membrane"/>
    <property type="evidence" value="ECO:0007669"/>
    <property type="project" value="UniProtKB-SubCell"/>
</dbReference>
<comment type="subcellular location">
    <subcellularLocation>
        <location evidence="1">Endoplasmic reticulum membrane</location>
    </subcellularLocation>
</comment>
<evidence type="ECO:0000256" key="7">
    <source>
        <dbReference type="SAM" id="MobiDB-lite"/>
    </source>
</evidence>
<feature type="compositionally biased region" description="Low complexity" evidence="7">
    <location>
        <begin position="37"/>
        <end position="50"/>
    </location>
</feature>
<name>A0A7N0T787_KALFE</name>
<keyword evidence="6 8" id="KW-0472">Membrane</keyword>
<evidence type="ECO:0000256" key="1">
    <source>
        <dbReference type="ARBA" id="ARBA00004586"/>
    </source>
</evidence>
<evidence type="ECO:0000256" key="3">
    <source>
        <dbReference type="ARBA" id="ARBA00022692"/>
    </source>
</evidence>
<evidence type="ECO:0000256" key="4">
    <source>
        <dbReference type="ARBA" id="ARBA00022824"/>
    </source>
</evidence>
<feature type="region of interest" description="Disordered" evidence="7">
    <location>
        <begin position="37"/>
        <end position="59"/>
    </location>
</feature>
<keyword evidence="4" id="KW-0256">Endoplasmic reticulum</keyword>
<evidence type="ECO:0000313" key="10">
    <source>
        <dbReference type="Proteomes" id="UP000594263"/>
    </source>
</evidence>
<reference evidence="9" key="1">
    <citation type="submission" date="2021-01" db="UniProtKB">
        <authorList>
            <consortium name="EnsemblPlants"/>
        </authorList>
    </citation>
    <scope>IDENTIFICATION</scope>
</reference>
<keyword evidence="5 8" id="KW-1133">Transmembrane helix</keyword>